<dbReference type="InterPro" id="IPR017871">
    <property type="entry name" value="ABC_transporter-like_CS"/>
</dbReference>
<dbReference type="Pfam" id="PF00005">
    <property type="entry name" value="ABC_tran"/>
    <property type="match status" value="1"/>
</dbReference>
<dbReference type="AlphaFoldDB" id="A0A840PBE8"/>
<evidence type="ECO:0000313" key="13">
    <source>
        <dbReference type="Proteomes" id="UP000578449"/>
    </source>
</evidence>
<reference evidence="12 13" key="1">
    <citation type="submission" date="2020-08" db="EMBL/GenBank/DDBJ databases">
        <title>Genomic Encyclopedia of Type Strains, Phase IV (KMG-IV): sequencing the most valuable type-strain genomes for metagenomic binning, comparative biology and taxonomic classification.</title>
        <authorList>
            <person name="Goeker M."/>
        </authorList>
    </citation>
    <scope>NUCLEOTIDE SEQUENCE [LARGE SCALE GENOMIC DNA]</scope>
    <source>
        <strain evidence="12 13">DSM 45615</strain>
    </source>
</reference>
<evidence type="ECO:0000313" key="12">
    <source>
        <dbReference type="EMBL" id="MBB5133325.1"/>
    </source>
</evidence>
<feature type="transmembrane region" description="Helical" evidence="10">
    <location>
        <begin position="126"/>
        <end position="145"/>
    </location>
</feature>
<name>A0A840PBE8_9ACTN</name>
<dbReference type="InterPro" id="IPR037294">
    <property type="entry name" value="ABC_BtuC-like"/>
</dbReference>
<dbReference type="InterPro" id="IPR000522">
    <property type="entry name" value="ABC_transptr_permease_BtuC"/>
</dbReference>
<keyword evidence="9 10" id="KW-0472">Membrane</keyword>
<dbReference type="CDD" id="cd03214">
    <property type="entry name" value="ABC_Iron-Siderophores_B12_Hemin"/>
    <property type="match status" value="1"/>
</dbReference>
<evidence type="ECO:0000256" key="9">
    <source>
        <dbReference type="ARBA" id="ARBA00023136"/>
    </source>
</evidence>
<sequence>MKALTLRAAAYSARVERRTLTASAALVAAAPALGVTGLCQGAVWATPVEVVRALAGQGDAVVVITEWRLPRVAAALVFGASLGLAGAVFQNLTRNPLGSPDVIGLDAGAYTGTLVAITLLGGTAAQLAACSVAGGLLAAAAIYTLSRGAGLAGLRLVVIGIAVNAILTAVNSWIVLRAELDVAIAATGWSAGSLNGVGWQDVRLPFAVIGLLMIALLALAHAMQQAALGDDVAVTTGVGGYRPKAVAREVGFLPQGLVAPENIVTRRLVARGRYPHQSPLSTWSPQDERAVEEAMAAAGVADLADRPVAELSGGQRQRVWMAMVLAQETRHLLLDEPTTFLDIAHQYQLPALLARLREQGRTIVAVLHDINQACRYADHIVAMRDGRIAAQGPRPPSWTRRWSRRSSACRAWSCPTPSPARRWWCLTWPGRGSSRCPGRGRRTRAWTPWARRRS</sequence>
<protein>
    <submittedName>
        <fullName evidence="12">ABC-type enterobactin transport system permease subunit</fullName>
    </submittedName>
</protein>
<dbReference type="GO" id="GO:0006811">
    <property type="term" value="P:monoatomic ion transport"/>
    <property type="evidence" value="ECO:0007669"/>
    <property type="project" value="UniProtKB-KW"/>
</dbReference>
<dbReference type="Gene3D" id="3.40.50.300">
    <property type="entry name" value="P-loop containing nucleotide triphosphate hydrolases"/>
    <property type="match status" value="1"/>
</dbReference>
<evidence type="ECO:0000256" key="1">
    <source>
        <dbReference type="ARBA" id="ARBA00004202"/>
    </source>
</evidence>
<dbReference type="Gene3D" id="1.10.3470.10">
    <property type="entry name" value="ABC transporter involved in vitamin B12 uptake, BtuC"/>
    <property type="match status" value="1"/>
</dbReference>
<dbReference type="GO" id="GO:0005524">
    <property type="term" value="F:ATP binding"/>
    <property type="evidence" value="ECO:0007669"/>
    <property type="project" value="InterPro"/>
</dbReference>
<evidence type="ECO:0000256" key="4">
    <source>
        <dbReference type="ARBA" id="ARBA00022448"/>
    </source>
</evidence>
<keyword evidence="7 10" id="KW-1133">Transmembrane helix</keyword>
<keyword evidence="13" id="KW-1185">Reference proteome</keyword>
<dbReference type="SUPFAM" id="SSF52540">
    <property type="entry name" value="P-loop containing nucleoside triphosphate hydrolases"/>
    <property type="match status" value="1"/>
</dbReference>
<keyword evidence="5" id="KW-1003">Cell membrane</keyword>
<evidence type="ECO:0000256" key="2">
    <source>
        <dbReference type="ARBA" id="ARBA00004651"/>
    </source>
</evidence>
<dbReference type="InterPro" id="IPR027417">
    <property type="entry name" value="P-loop_NTPase"/>
</dbReference>
<dbReference type="Pfam" id="PF01032">
    <property type="entry name" value="FecCD"/>
    <property type="match status" value="1"/>
</dbReference>
<keyword evidence="8" id="KW-0406">Ion transport</keyword>
<accession>A0A840PBE8</accession>
<evidence type="ECO:0000256" key="8">
    <source>
        <dbReference type="ARBA" id="ARBA00023065"/>
    </source>
</evidence>
<keyword evidence="4" id="KW-0813">Transport</keyword>
<evidence type="ECO:0000256" key="3">
    <source>
        <dbReference type="ARBA" id="ARBA00007935"/>
    </source>
</evidence>
<evidence type="ECO:0000256" key="10">
    <source>
        <dbReference type="SAM" id="Phobius"/>
    </source>
</evidence>
<feature type="transmembrane region" description="Helical" evidence="10">
    <location>
        <begin position="202"/>
        <end position="220"/>
    </location>
</feature>
<dbReference type="GO" id="GO:0022857">
    <property type="term" value="F:transmembrane transporter activity"/>
    <property type="evidence" value="ECO:0007669"/>
    <property type="project" value="InterPro"/>
</dbReference>
<dbReference type="GO" id="GO:0016887">
    <property type="term" value="F:ATP hydrolysis activity"/>
    <property type="evidence" value="ECO:0007669"/>
    <property type="project" value="InterPro"/>
</dbReference>
<evidence type="ECO:0000256" key="7">
    <source>
        <dbReference type="ARBA" id="ARBA00022989"/>
    </source>
</evidence>
<dbReference type="InterPro" id="IPR003439">
    <property type="entry name" value="ABC_transporter-like_ATP-bd"/>
</dbReference>
<dbReference type="GO" id="GO:0005886">
    <property type="term" value="C:plasma membrane"/>
    <property type="evidence" value="ECO:0007669"/>
    <property type="project" value="UniProtKB-SubCell"/>
</dbReference>
<evidence type="ECO:0000256" key="6">
    <source>
        <dbReference type="ARBA" id="ARBA00022692"/>
    </source>
</evidence>
<gene>
    <name evidence="12" type="ORF">HNP84_003051</name>
</gene>
<feature type="transmembrane region" description="Helical" evidence="10">
    <location>
        <begin position="69"/>
        <end position="90"/>
    </location>
</feature>
<feature type="domain" description="ABC transporter" evidence="11">
    <location>
        <begin position="87"/>
        <end position="410"/>
    </location>
</feature>
<comment type="caution">
    <text evidence="12">The sequence shown here is derived from an EMBL/GenBank/DDBJ whole genome shotgun (WGS) entry which is preliminary data.</text>
</comment>
<evidence type="ECO:0000256" key="5">
    <source>
        <dbReference type="ARBA" id="ARBA00022475"/>
    </source>
</evidence>
<dbReference type="PANTHER" id="PTHR42771">
    <property type="entry name" value="IRON(3+)-HYDROXAMATE IMPORT ATP-BINDING PROTEIN FHUC"/>
    <property type="match status" value="1"/>
</dbReference>
<feature type="transmembrane region" description="Helical" evidence="10">
    <location>
        <begin position="152"/>
        <end position="174"/>
    </location>
</feature>
<organism evidence="12 13">
    <name type="scientific">Thermocatellispora tengchongensis</name>
    <dbReference type="NCBI Taxonomy" id="1073253"/>
    <lineage>
        <taxon>Bacteria</taxon>
        <taxon>Bacillati</taxon>
        <taxon>Actinomycetota</taxon>
        <taxon>Actinomycetes</taxon>
        <taxon>Streptosporangiales</taxon>
        <taxon>Streptosporangiaceae</taxon>
        <taxon>Thermocatellispora</taxon>
    </lineage>
</organism>
<dbReference type="PROSITE" id="PS00211">
    <property type="entry name" value="ABC_TRANSPORTER_1"/>
    <property type="match status" value="1"/>
</dbReference>
<evidence type="ECO:0000259" key="11">
    <source>
        <dbReference type="PROSITE" id="PS50893"/>
    </source>
</evidence>
<comment type="similarity">
    <text evidence="3">Belongs to the binding-protein-dependent transport system permease family. FecCD subfamily.</text>
</comment>
<keyword evidence="6 10" id="KW-0812">Transmembrane</keyword>
<dbReference type="PROSITE" id="PS50893">
    <property type="entry name" value="ABC_TRANSPORTER_2"/>
    <property type="match status" value="1"/>
</dbReference>
<dbReference type="InterPro" id="IPR051535">
    <property type="entry name" value="Siderophore_ABC-ATPase"/>
</dbReference>
<dbReference type="PANTHER" id="PTHR42771:SF12">
    <property type="entry name" value="FE(3+) DICITRATE TRANSPORT ATP-BINDING PROTEIN FECE-RELATED"/>
    <property type="match status" value="1"/>
</dbReference>
<dbReference type="SUPFAM" id="SSF81345">
    <property type="entry name" value="ABC transporter involved in vitamin B12 uptake, BtuC"/>
    <property type="match status" value="1"/>
</dbReference>
<feature type="transmembrane region" description="Helical" evidence="10">
    <location>
        <begin position="102"/>
        <end position="120"/>
    </location>
</feature>
<proteinExistence type="inferred from homology"/>
<comment type="subcellular location">
    <subcellularLocation>
        <location evidence="2">Cell membrane</location>
        <topology evidence="2">Multi-pass membrane protein</topology>
    </subcellularLocation>
    <subcellularLocation>
        <location evidence="1">Cell membrane</location>
        <topology evidence="1">Peripheral membrane protein</topology>
    </subcellularLocation>
</comment>
<dbReference type="Proteomes" id="UP000578449">
    <property type="component" value="Unassembled WGS sequence"/>
</dbReference>
<dbReference type="EMBL" id="JACHGN010000006">
    <property type="protein sequence ID" value="MBB5133325.1"/>
    <property type="molecule type" value="Genomic_DNA"/>
</dbReference>